<comment type="caution">
    <text evidence="3">The sequence shown here is derived from an EMBL/GenBank/DDBJ whole genome shotgun (WGS) entry which is preliminary data.</text>
</comment>
<keyword evidence="1" id="KW-1133">Transmembrane helix</keyword>
<dbReference type="Pfam" id="PF00487">
    <property type="entry name" value="FA_desaturase"/>
    <property type="match status" value="1"/>
</dbReference>
<dbReference type="InterPro" id="IPR005804">
    <property type="entry name" value="FA_desaturase_dom"/>
</dbReference>
<keyword evidence="1" id="KW-0472">Membrane</keyword>
<dbReference type="GO" id="GO:0016717">
    <property type="term" value="F:oxidoreductase activity, acting on paired donors, with oxidation of a pair of donors resulting in the reduction of molecular oxygen to two molecules of water"/>
    <property type="evidence" value="ECO:0007669"/>
    <property type="project" value="TreeGrafter"/>
</dbReference>
<evidence type="ECO:0000256" key="1">
    <source>
        <dbReference type="SAM" id="Phobius"/>
    </source>
</evidence>
<feature type="transmembrane region" description="Helical" evidence="1">
    <location>
        <begin position="61"/>
        <end position="79"/>
    </location>
</feature>
<sequence>MTMMQNDLAKAQEASARKWVPLLAKYRDPSTPRSLFELAVTMAGFLAFWALAWVALSVSPWLALAIAVLNGFWLVRLFLIQHDCGHQSFFANRDVNDWVGRAIGVLTLTPYTVWKRTHSIHHAHAGNLDRRGIGDVMTLTVEEYHQRSWIGRLMYRAYRHPVVMFGIGPAYLFILEYRLPLGLMTAGWRYWLSAMGTNLVLAALLTGLFLLGGWQVPVLIFLPTVISAATIGVWLFFVQHQFEDTYWDQEADWQMHDAALLGSSHYKLPQPLRWMTANIGIHHVHHLYSRIPFYRLSEILRDYPALAEAQVLTLRESLSCARLHLWDEAGRRLITFREARQVRLAQAA</sequence>
<keyword evidence="1" id="KW-0812">Transmembrane</keyword>
<evidence type="ECO:0000313" key="4">
    <source>
        <dbReference type="Proteomes" id="UP000284547"/>
    </source>
</evidence>
<feature type="domain" description="Fatty acid desaturase" evidence="2">
    <location>
        <begin position="60"/>
        <end position="315"/>
    </location>
</feature>
<evidence type="ECO:0000259" key="2">
    <source>
        <dbReference type="Pfam" id="PF00487"/>
    </source>
</evidence>
<dbReference type="GO" id="GO:0016020">
    <property type="term" value="C:membrane"/>
    <property type="evidence" value="ECO:0007669"/>
    <property type="project" value="TreeGrafter"/>
</dbReference>
<organism evidence="3 4">
    <name type="scientific">Pseudotabrizicola alkalilacus</name>
    <dbReference type="NCBI Taxonomy" id="2305252"/>
    <lineage>
        <taxon>Bacteria</taxon>
        <taxon>Pseudomonadati</taxon>
        <taxon>Pseudomonadota</taxon>
        <taxon>Alphaproteobacteria</taxon>
        <taxon>Rhodobacterales</taxon>
        <taxon>Paracoccaceae</taxon>
        <taxon>Pseudotabrizicola</taxon>
    </lineage>
</organism>
<name>A0A411YZL8_9RHOB</name>
<dbReference type="EMBL" id="QWEY01000009">
    <property type="protein sequence ID" value="RGP36260.1"/>
    <property type="molecule type" value="Genomic_DNA"/>
</dbReference>
<dbReference type="AlphaFoldDB" id="A0A411YZL8"/>
<feature type="transmembrane region" description="Helical" evidence="1">
    <location>
        <begin position="191"/>
        <end position="211"/>
    </location>
</feature>
<keyword evidence="4" id="KW-1185">Reference proteome</keyword>
<feature type="transmembrane region" description="Helical" evidence="1">
    <location>
        <begin position="218"/>
        <end position="237"/>
    </location>
</feature>
<reference evidence="3 4" key="1">
    <citation type="submission" date="2018-08" db="EMBL/GenBank/DDBJ databases">
        <title>Flavobacterium tibetense sp. nov., isolated from a wetland YonghuCo on Tibetan Plateau.</title>
        <authorList>
            <person name="Phurbu D."/>
            <person name="Lu H."/>
            <person name="Xing P."/>
        </authorList>
    </citation>
    <scope>NUCLEOTIDE SEQUENCE [LARGE SCALE GENOMIC DNA]</scope>
    <source>
        <strain evidence="3 4">DJC</strain>
    </source>
</reference>
<proteinExistence type="predicted"/>
<dbReference type="CDD" id="cd03507">
    <property type="entry name" value="Delta12-FADS-like"/>
    <property type="match status" value="1"/>
</dbReference>
<evidence type="ECO:0000313" key="3">
    <source>
        <dbReference type="EMBL" id="RGP36260.1"/>
    </source>
</evidence>
<gene>
    <name evidence="3" type="ORF">D1012_15855</name>
</gene>
<feature type="transmembrane region" description="Helical" evidence="1">
    <location>
        <begin position="162"/>
        <end position="179"/>
    </location>
</feature>
<dbReference type="PANTHER" id="PTHR19353">
    <property type="entry name" value="FATTY ACID DESATURASE 2"/>
    <property type="match status" value="1"/>
</dbReference>
<dbReference type="GO" id="GO:0006629">
    <property type="term" value="P:lipid metabolic process"/>
    <property type="evidence" value="ECO:0007669"/>
    <property type="project" value="InterPro"/>
</dbReference>
<protein>
    <submittedName>
        <fullName evidence="3">Fatty acid desaturase</fullName>
    </submittedName>
</protein>
<accession>A0A411YZL8</accession>
<dbReference type="PANTHER" id="PTHR19353:SF73">
    <property type="entry name" value="FATTY ACID DESATURASE"/>
    <property type="match status" value="1"/>
</dbReference>
<dbReference type="OrthoDB" id="9769653at2"/>
<feature type="transmembrane region" description="Helical" evidence="1">
    <location>
        <begin position="35"/>
        <end position="55"/>
    </location>
</feature>
<dbReference type="InterPro" id="IPR012171">
    <property type="entry name" value="Fatty_acid_desaturase"/>
</dbReference>
<dbReference type="Proteomes" id="UP000284547">
    <property type="component" value="Unassembled WGS sequence"/>
</dbReference>